<reference evidence="1 2" key="1">
    <citation type="journal article" date="2019" name="Sci. Rep.">
        <title>Orb-weaving spider Araneus ventricosus genome elucidates the spidroin gene catalogue.</title>
        <authorList>
            <person name="Kono N."/>
            <person name="Nakamura H."/>
            <person name="Ohtoshi R."/>
            <person name="Moran D.A.P."/>
            <person name="Shinohara A."/>
            <person name="Yoshida Y."/>
            <person name="Fujiwara M."/>
            <person name="Mori M."/>
            <person name="Tomita M."/>
            <person name="Arakawa K."/>
        </authorList>
    </citation>
    <scope>NUCLEOTIDE SEQUENCE [LARGE SCALE GENOMIC DNA]</scope>
</reference>
<proteinExistence type="predicted"/>
<comment type="caution">
    <text evidence="1">The sequence shown here is derived from an EMBL/GenBank/DDBJ whole genome shotgun (WGS) entry which is preliminary data.</text>
</comment>
<keyword evidence="2" id="KW-1185">Reference proteome</keyword>
<sequence length="66" mass="7643">MICGWFIVEGSSKELPKTPYPPLATERRCLMVRGGFALSPWFAATPRELRTVRKHKASRRRLQNEN</sequence>
<dbReference type="Proteomes" id="UP000499080">
    <property type="component" value="Unassembled WGS sequence"/>
</dbReference>
<dbReference type="AlphaFoldDB" id="A0A4Y2X532"/>
<evidence type="ECO:0000313" key="2">
    <source>
        <dbReference type="Proteomes" id="UP000499080"/>
    </source>
</evidence>
<accession>A0A4Y2X532</accession>
<gene>
    <name evidence="1" type="ORF">AVEN_23696_1</name>
</gene>
<protein>
    <submittedName>
        <fullName evidence="1">Uncharacterized protein</fullName>
    </submittedName>
</protein>
<dbReference type="EMBL" id="BGPR01070885">
    <property type="protein sequence ID" value="GBO44226.1"/>
    <property type="molecule type" value="Genomic_DNA"/>
</dbReference>
<organism evidence="1 2">
    <name type="scientific">Araneus ventricosus</name>
    <name type="common">Orbweaver spider</name>
    <name type="synonym">Epeira ventricosa</name>
    <dbReference type="NCBI Taxonomy" id="182803"/>
    <lineage>
        <taxon>Eukaryota</taxon>
        <taxon>Metazoa</taxon>
        <taxon>Ecdysozoa</taxon>
        <taxon>Arthropoda</taxon>
        <taxon>Chelicerata</taxon>
        <taxon>Arachnida</taxon>
        <taxon>Araneae</taxon>
        <taxon>Araneomorphae</taxon>
        <taxon>Entelegynae</taxon>
        <taxon>Araneoidea</taxon>
        <taxon>Araneidae</taxon>
        <taxon>Araneus</taxon>
    </lineage>
</organism>
<name>A0A4Y2X532_ARAVE</name>
<evidence type="ECO:0000313" key="1">
    <source>
        <dbReference type="EMBL" id="GBO44226.1"/>
    </source>
</evidence>